<dbReference type="OrthoDB" id="1502398at2759"/>
<feature type="transmembrane region" description="Helical" evidence="7">
    <location>
        <begin position="184"/>
        <end position="208"/>
    </location>
</feature>
<keyword evidence="6 7" id="KW-0472">Membrane</keyword>
<evidence type="ECO:0000256" key="5">
    <source>
        <dbReference type="ARBA" id="ARBA00022989"/>
    </source>
</evidence>
<keyword evidence="3" id="KW-0808">Transferase</keyword>
<evidence type="ECO:0000256" key="1">
    <source>
        <dbReference type="ARBA" id="ARBA00004508"/>
    </source>
</evidence>
<evidence type="ECO:0000256" key="6">
    <source>
        <dbReference type="ARBA" id="ARBA00023136"/>
    </source>
</evidence>
<feature type="transmembrane region" description="Helical" evidence="7">
    <location>
        <begin position="130"/>
        <end position="148"/>
    </location>
</feature>
<keyword evidence="4 7" id="KW-0812">Transmembrane</keyword>
<evidence type="ECO:0000256" key="4">
    <source>
        <dbReference type="ARBA" id="ARBA00022692"/>
    </source>
</evidence>
<accession>A0A7J7LF10</accession>
<comment type="subcellular location">
    <subcellularLocation>
        <location evidence="1">Plastid</location>
        <location evidence="1">Chloroplast membrane</location>
        <topology evidence="1">Multi-pass membrane protein</topology>
    </subcellularLocation>
</comment>
<evidence type="ECO:0000313" key="8">
    <source>
        <dbReference type="EMBL" id="KAF6141152.1"/>
    </source>
</evidence>
<name>A0A7J7LF10_9MAGN</name>
<reference evidence="8 9" key="1">
    <citation type="journal article" date="2020" name="IScience">
        <title>Genome Sequencing of the Endangered Kingdonia uniflora (Circaeasteraceae, Ranunculales) Reveals Potential Mechanisms of Evolutionary Specialization.</title>
        <authorList>
            <person name="Sun Y."/>
            <person name="Deng T."/>
            <person name="Zhang A."/>
            <person name="Moore M.J."/>
            <person name="Landis J.B."/>
            <person name="Lin N."/>
            <person name="Zhang H."/>
            <person name="Zhang X."/>
            <person name="Huang J."/>
            <person name="Zhang X."/>
            <person name="Sun H."/>
            <person name="Wang H."/>
        </authorList>
    </citation>
    <scope>NUCLEOTIDE SEQUENCE [LARGE SCALE GENOMIC DNA]</scope>
    <source>
        <strain evidence="8">TB1705</strain>
        <tissue evidence="8">Leaf</tissue>
    </source>
</reference>
<dbReference type="EMBL" id="JACGCM010002332">
    <property type="protein sequence ID" value="KAF6141152.1"/>
    <property type="molecule type" value="Genomic_DNA"/>
</dbReference>
<comment type="caution">
    <text evidence="8">The sequence shown here is derived from an EMBL/GenBank/DDBJ whole genome shotgun (WGS) entry which is preliminary data.</text>
</comment>
<dbReference type="InterPro" id="IPR000537">
    <property type="entry name" value="UbiA_prenyltransferase"/>
</dbReference>
<gene>
    <name evidence="8" type="ORF">GIB67_006597</name>
</gene>
<dbReference type="Proteomes" id="UP000541444">
    <property type="component" value="Unassembled WGS sequence"/>
</dbReference>
<feature type="transmembrane region" description="Helical" evidence="7">
    <location>
        <begin position="154"/>
        <end position="172"/>
    </location>
</feature>
<dbReference type="PANTHER" id="PTHR43009">
    <property type="entry name" value="HOMOGENTISATE SOLANESYLTRANSFERASE, CHLOROPLASTIC"/>
    <property type="match status" value="1"/>
</dbReference>
<dbReference type="InterPro" id="IPR044878">
    <property type="entry name" value="UbiA_sf"/>
</dbReference>
<sequence length="241" mass="26691">LRRGNLFFGSNNSLSLFIGFNIQSQTSKDHVHGNPQNASPSTERNKFVVFCCFCRLYAWMGTIMAILSMSLLPVETISDLSSAYFIGVLKTASPLLLIHIFGVGINELYDVEIDKINKPYLPLASGEISTEVGIVIVAISAILSIGIGLTSGSLPLLCSILTYFFLGIAYSADLPFLRWKKSSFLATASITFVRIFAAQLAIFIHFQINVFRKPMMFTKSIIFATVFMFIYMPGVALFKVH</sequence>
<dbReference type="AlphaFoldDB" id="A0A7J7LF10"/>
<feature type="non-terminal residue" evidence="8">
    <location>
        <position position="1"/>
    </location>
</feature>
<dbReference type="Gene3D" id="1.10.357.140">
    <property type="entry name" value="UbiA prenyltransferase"/>
    <property type="match status" value="1"/>
</dbReference>
<proteinExistence type="inferred from homology"/>
<organism evidence="8 9">
    <name type="scientific">Kingdonia uniflora</name>
    <dbReference type="NCBI Taxonomy" id="39325"/>
    <lineage>
        <taxon>Eukaryota</taxon>
        <taxon>Viridiplantae</taxon>
        <taxon>Streptophyta</taxon>
        <taxon>Embryophyta</taxon>
        <taxon>Tracheophyta</taxon>
        <taxon>Spermatophyta</taxon>
        <taxon>Magnoliopsida</taxon>
        <taxon>Ranunculales</taxon>
        <taxon>Circaeasteraceae</taxon>
        <taxon>Kingdonia</taxon>
    </lineage>
</organism>
<evidence type="ECO:0000256" key="3">
    <source>
        <dbReference type="ARBA" id="ARBA00022679"/>
    </source>
</evidence>
<dbReference type="PANTHER" id="PTHR43009:SF7">
    <property type="entry name" value="HOMOGENTISATE GERANYLGERANYLTRANSFERASE, CHLOROPLASTIC"/>
    <property type="match status" value="1"/>
</dbReference>
<evidence type="ECO:0000256" key="2">
    <source>
        <dbReference type="ARBA" id="ARBA00005985"/>
    </source>
</evidence>
<comment type="similarity">
    <text evidence="2">Belongs to the UbiA prenyltransferase family.</text>
</comment>
<evidence type="ECO:0000313" key="9">
    <source>
        <dbReference type="Proteomes" id="UP000541444"/>
    </source>
</evidence>
<feature type="transmembrane region" description="Helical" evidence="7">
    <location>
        <begin position="47"/>
        <end position="72"/>
    </location>
</feature>
<dbReference type="GO" id="GO:0016020">
    <property type="term" value="C:membrane"/>
    <property type="evidence" value="ECO:0007669"/>
    <property type="project" value="UniProtKB-SubCell"/>
</dbReference>
<evidence type="ECO:0000256" key="7">
    <source>
        <dbReference type="SAM" id="Phobius"/>
    </source>
</evidence>
<dbReference type="Pfam" id="PF01040">
    <property type="entry name" value="UbiA"/>
    <property type="match status" value="1"/>
</dbReference>
<keyword evidence="5 7" id="KW-1133">Transmembrane helix</keyword>
<protein>
    <submittedName>
        <fullName evidence="8">Uncharacterized protein</fullName>
    </submittedName>
</protein>
<keyword evidence="9" id="KW-1185">Reference proteome</keyword>
<feature type="transmembrane region" description="Helical" evidence="7">
    <location>
        <begin position="220"/>
        <end position="238"/>
    </location>
</feature>
<dbReference type="GO" id="GO:0016765">
    <property type="term" value="F:transferase activity, transferring alkyl or aryl (other than methyl) groups"/>
    <property type="evidence" value="ECO:0007669"/>
    <property type="project" value="InterPro"/>
</dbReference>
<feature type="transmembrane region" description="Helical" evidence="7">
    <location>
        <begin position="84"/>
        <end position="109"/>
    </location>
</feature>